<dbReference type="EMBL" id="WUTW01000007">
    <property type="protein sequence ID" value="MXQ67540.1"/>
    <property type="molecule type" value="Genomic_DNA"/>
</dbReference>
<dbReference type="InterPro" id="IPR005471">
    <property type="entry name" value="Tscrpt_reg_IclR_N"/>
</dbReference>
<dbReference type="SUPFAM" id="SSF46785">
    <property type="entry name" value="Winged helix' DNA-binding domain"/>
    <property type="match status" value="1"/>
</dbReference>
<gene>
    <name evidence="9" type="ORF">GQ466_26330</name>
</gene>
<dbReference type="InterPro" id="IPR014757">
    <property type="entry name" value="Tscrpt_reg_IclR_C"/>
</dbReference>
<comment type="function">
    <text evidence="5">May be an activator protein for the gylABX operon.</text>
</comment>
<evidence type="ECO:0000256" key="5">
    <source>
        <dbReference type="ARBA" id="ARBA00058938"/>
    </source>
</evidence>
<feature type="domain" description="IclR-ED" evidence="8">
    <location>
        <begin position="75"/>
        <end position="256"/>
    </location>
</feature>
<evidence type="ECO:0000256" key="4">
    <source>
        <dbReference type="ARBA" id="ARBA00023163"/>
    </source>
</evidence>
<dbReference type="PROSITE" id="PS51077">
    <property type="entry name" value="HTH_ICLR"/>
    <property type="match status" value="1"/>
</dbReference>
<dbReference type="GO" id="GO:0006071">
    <property type="term" value="P:glycerol metabolic process"/>
    <property type="evidence" value="ECO:0007669"/>
    <property type="project" value="UniProtKB-KW"/>
</dbReference>
<dbReference type="InterPro" id="IPR036388">
    <property type="entry name" value="WH-like_DNA-bd_sf"/>
</dbReference>
<comment type="caution">
    <text evidence="9">The sequence shown here is derived from an EMBL/GenBank/DDBJ whole genome shotgun (WGS) entry which is preliminary data.</text>
</comment>
<accession>A0A6I4WF75</accession>
<evidence type="ECO:0000256" key="3">
    <source>
        <dbReference type="ARBA" id="ARBA00023125"/>
    </source>
</evidence>
<evidence type="ECO:0000259" key="8">
    <source>
        <dbReference type="PROSITE" id="PS51078"/>
    </source>
</evidence>
<feature type="domain" description="HTH iclR-type" evidence="7">
    <location>
        <begin position="12"/>
        <end position="74"/>
    </location>
</feature>
<reference evidence="9 10" key="1">
    <citation type="submission" date="2019-12" db="EMBL/GenBank/DDBJ databases">
        <title>Nocardia macrotermitis sp. nov. and Nocardia aurantia sp. nov., isolated from the gut of the fungus growing-termite Macrotermes natalensis.</title>
        <authorList>
            <person name="Christine B."/>
            <person name="Rene B."/>
        </authorList>
    </citation>
    <scope>NUCLEOTIDE SEQUENCE [LARGE SCALE GENOMIC DNA]</scope>
    <source>
        <strain evidence="9 10">DSM 102126</strain>
    </source>
</reference>
<dbReference type="GO" id="GO:0003677">
    <property type="term" value="F:DNA binding"/>
    <property type="evidence" value="ECO:0007669"/>
    <property type="project" value="UniProtKB-KW"/>
</dbReference>
<dbReference type="RefSeq" id="WP_161105710.1">
    <property type="nucleotide sequence ID" value="NZ_JBHLYI010000008.1"/>
</dbReference>
<dbReference type="InterPro" id="IPR029016">
    <property type="entry name" value="GAF-like_dom_sf"/>
</dbReference>
<dbReference type="GO" id="GO:0003700">
    <property type="term" value="F:DNA-binding transcription factor activity"/>
    <property type="evidence" value="ECO:0007669"/>
    <property type="project" value="TreeGrafter"/>
</dbReference>
<dbReference type="PANTHER" id="PTHR30136">
    <property type="entry name" value="HELIX-TURN-HELIX TRANSCRIPTIONAL REGULATOR, ICLR FAMILY"/>
    <property type="match status" value="1"/>
</dbReference>
<dbReference type="Pfam" id="PF09339">
    <property type="entry name" value="HTH_IclR"/>
    <property type="match status" value="1"/>
</dbReference>
<dbReference type="Gene3D" id="3.30.450.40">
    <property type="match status" value="1"/>
</dbReference>
<dbReference type="AlphaFoldDB" id="A0A6I4WF75"/>
<dbReference type="PROSITE" id="PS51078">
    <property type="entry name" value="ICLR_ED"/>
    <property type="match status" value="1"/>
</dbReference>
<evidence type="ECO:0000256" key="2">
    <source>
        <dbReference type="ARBA" id="ARBA00023015"/>
    </source>
</evidence>
<dbReference type="InterPro" id="IPR050707">
    <property type="entry name" value="HTH_MetabolicPath_Reg"/>
</dbReference>
<dbReference type="Proteomes" id="UP000431901">
    <property type="component" value="Unassembled WGS sequence"/>
</dbReference>
<protein>
    <recommendedName>
        <fullName evidence="6">Glycerol operon regulatory protein</fullName>
    </recommendedName>
</protein>
<keyword evidence="3" id="KW-0238">DNA-binding</keyword>
<dbReference type="SUPFAM" id="SSF55781">
    <property type="entry name" value="GAF domain-like"/>
    <property type="match status" value="1"/>
</dbReference>
<keyword evidence="2" id="KW-0805">Transcription regulation</keyword>
<dbReference type="SMART" id="SM00346">
    <property type="entry name" value="HTH_ICLR"/>
    <property type="match status" value="1"/>
</dbReference>
<evidence type="ECO:0000313" key="9">
    <source>
        <dbReference type="EMBL" id="MXQ67540.1"/>
    </source>
</evidence>
<sequence>MAGRSNGQSQGIQSVEVAMRALEALENLGGPAPLTGVANEAGMSPSTAHRYLVSLIRVGLVVQDVSTGWYDLGPAARRLGLEAMRRADDVGIATRYAAELRNATGHAVNVTVWADNGPTIVRWEYGRHPLPIIARVGSTLPLVDSSVGRVFLAYMPTSITQPVLETQQRYKESSALRDEELSAIVRQVRAEGIAETQGAVLPGLRVLAAPVFGPGGLLAVVIASTVLARLARPEVLASVAEHLRDATDRISVELGGPTAAQWSALPEPAAD</sequence>
<evidence type="ECO:0000256" key="6">
    <source>
        <dbReference type="ARBA" id="ARBA00070406"/>
    </source>
</evidence>
<dbReference type="GO" id="GO:0045892">
    <property type="term" value="P:negative regulation of DNA-templated transcription"/>
    <property type="evidence" value="ECO:0007669"/>
    <property type="project" value="TreeGrafter"/>
</dbReference>
<evidence type="ECO:0000259" key="7">
    <source>
        <dbReference type="PROSITE" id="PS51077"/>
    </source>
</evidence>
<proteinExistence type="predicted"/>
<dbReference type="OrthoDB" id="60629at2"/>
<name>A0A6I4WF75_9ACTN</name>
<keyword evidence="10" id="KW-1185">Reference proteome</keyword>
<dbReference type="FunFam" id="1.10.10.10:FF:000056">
    <property type="entry name" value="IclR family transcriptional regulator"/>
    <property type="match status" value="1"/>
</dbReference>
<keyword evidence="4" id="KW-0804">Transcription</keyword>
<keyword evidence="1" id="KW-0319">Glycerol metabolism</keyword>
<dbReference type="InterPro" id="IPR036390">
    <property type="entry name" value="WH_DNA-bd_sf"/>
</dbReference>
<organism evidence="9 10">
    <name type="scientific">Actinomadura rayongensis</name>
    <dbReference type="NCBI Taxonomy" id="1429076"/>
    <lineage>
        <taxon>Bacteria</taxon>
        <taxon>Bacillati</taxon>
        <taxon>Actinomycetota</taxon>
        <taxon>Actinomycetes</taxon>
        <taxon>Streptosporangiales</taxon>
        <taxon>Thermomonosporaceae</taxon>
        <taxon>Actinomadura</taxon>
    </lineage>
</organism>
<dbReference type="PANTHER" id="PTHR30136:SF8">
    <property type="entry name" value="TRANSCRIPTIONAL REGULATORY PROTEIN"/>
    <property type="match status" value="1"/>
</dbReference>
<evidence type="ECO:0000313" key="10">
    <source>
        <dbReference type="Proteomes" id="UP000431901"/>
    </source>
</evidence>
<dbReference type="Pfam" id="PF01614">
    <property type="entry name" value="IclR_C"/>
    <property type="match status" value="1"/>
</dbReference>
<dbReference type="Gene3D" id="1.10.10.10">
    <property type="entry name" value="Winged helix-like DNA-binding domain superfamily/Winged helix DNA-binding domain"/>
    <property type="match status" value="1"/>
</dbReference>
<evidence type="ECO:0000256" key="1">
    <source>
        <dbReference type="ARBA" id="ARBA00022798"/>
    </source>
</evidence>